<dbReference type="PRINTS" id="PR00080">
    <property type="entry name" value="SDRFAMILY"/>
</dbReference>
<dbReference type="EMBL" id="CP046919">
    <property type="protein sequence ID" value="QIM47004.1"/>
    <property type="molecule type" value="Genomic_DNA"/>
</dbReference>
<sequence>MSLKSKIKKIISRKEYTPIICPISERNEFNNKVALISGGTGGIGLSIAKSLRESGCDVVVAGTNRKKLASLEIEGFDTLVMDYSKPESFNDIIKKIVDEHKKLDIFINSAGVHTENVDFWTMTPSEFDRVMDINLKGTFFACQAIGKYMQENNVKGSILLVSSSRGAEPAWSPYGISKWGINGLTKGLAKIFSSYGINVNAIAPGSTATSLIGIKEGDSISSDENNYGRLVMPEEVATIAKILVSDAGKMVDGEVIHVAAGRGTFEFR</sequence>
<keyword evidence="2" id="KW-0560">Oxidoreductase</keyword>
<dbReference type="InterPro" id="IPR020904">
    <property type="entry name" value="Sc_DH/Rdtase_CS"/>
</dbReference>
<dbReference type="KEGG" id="srum:GPZ88_08145"/>
<evidence type="ECO:0000256" key="2">
    <source>
        <dbReference type="ARBA" id="ARBA00023002"/>
    </source>
</evidence>
<dbReference type="CDD" id="cd05233">
    <property type="entry name" value="SDR_c"/>
    <property type="match status" value="1"/>
</dbReference>
<dbReference type="PRINTS" id="PR00081">
    <property type="entry name" value="GDHRDH"/>
</dbReference>
<dbReference type="PROSITE" id="PS00061">
    <property type="entry name" value="ADH_SHORT"/>
    <property type="match status" value="1"/>
</dbReference>
<dbReference type="Pfam" id="PF13561">
    <property type="entry name" value="adh_short_C2"/>
    <property type="match status" value="1"/>
</dbReference>
<reference evidence="3 4" key="1">
    <citation type="submission" date="2019-12" db="EMBL/GenBank/DDBJ databases">
        <title>Complete genome sequence of Streptococcus sp. CNU G2 isolated frome Bos taurus coreanae.</title>
        <authorList>
            <person name="Park S.Y."/>
            <person name="Kim J.H."/>
            <person name="Seo S.W."/>
        </authorList>
    </citation>
    <scope>NUCLEOTIDE SEQUENCE [LARGE SCALE GENOMIC DNA]</scope>
    <source>
        <strain evidence="3 4">CNU G2</strain>
    </source>
</reference>
<dbReference type="GO" id="GO:0008206">
    <property type="term" value="P:bile acid metabolic process"/>
    <property type="evidence" value="ECO:0007669"/>
    <property type="project" value="UniProtKB-ARBA"/>
</dbReference>
<dbReference type="AlphaFoldDB" id="A0A6G8I1G4"/>
<name>A0A6G8I1G4_9STRE</name>
<evidence type="ECO:0000256" key="1">
    <source>
        <dbReference type="ARBA" id="ARBA00006484"/>
    </source>
</evidence>
<proteinExistence type="inferred from homology"/>
<dbReference type="InterPro" id="IPR002347">
    <property type="entry name" value="SDR_fam"/>
</dbReference>
<dbReference type="Gene3D" id="3.40.50.720">
    <property type="entry name" value="NAD(P)-binding Rossmann-like Domain"/>
    <property type="match status" value="1"/>
</dbReference>
<accession>A0A6G8I1G4</accession>
<dbReference type="RefSeq" id="WP_074639180.1">
    <property type="nucleotide sequence ID" value="NZ_CP046919.1"/>
</dbReference>
<dbReference type="Proteomes" id="UP000503166">
    <property type="component" value="Chromosome"/>
</dbReference>
<comment type="similarity">
    <text evidence="1">Belongs to the short-chain dehydrogenases/reductases (SDR) family.</text>
</comment>
<dbReference type="InterPro" id="IPR036291">
    <property type="entry name" value="NAD(P)-bd_dom_sf"/>
</dbReference>
<evidence type="ECO:0000313" key="3">
    <source>
        <dbReference type="EMBL" id="QIM47004.1"/>
    </source>
</evidence>
<dbReference type="FunFam" id="3.40.50.720:FF:000084">
    <property type="entry name" value="Short-chain dehydrogenase reductase"/>
    <property type="match status" value="1"/>
</dbReference>
<dbReference type="GO" id="GO:0016616">
    <property type="term" value="F:oxidoreductase activity, acting on the CH-OH group of donors, NAD or NADP as acceptor"/>
    <property type="evidence" value="ECO:0007669"/>
    <property type="project" value="TreeGrafter"/>
</dbReference>
<dbReference type="SUPFAM" id="SSF51735">
    <property type="entry name" value="NAD(P)-binding Rossmann-fold domains"/>
    <property type="match status" value="1"/>
</dbReference>
<evidence type="ECO:0000313" key="4">
    <source>
        <dbReference type="Proteomes" id="UP000503166"/>
    </source>
</evidence>
<organism evidence="3 4">
    <name type="scientific">Streptococcus ruminicola</name>
    <dbReference type="NCBI Taxonomy" id="2686210"/>
    <lineage>
        <taxon>Bacteria</taxon>
        <taxon>Bacillati</taxon>
        <taxon>Bacillota</taxon>
        <taxon>Bacilli</taxon>
        <taxon>Lactobacillales</taxon>
        <taxon>Streptococcaceae</taxon>
        <taxon>Streptococcus</taxon>
    </lineage>
</organism>
<dbReference type="PANTHER" id="PTHR42760">
    <property type="entry name" value="SHORT-CHAIN DEHYDROGENASES/REDUCTASES FAMILY MEMBER"/>
    <property type="match status" value="1"/>
</dbReference>
<gene>
    <name evidence="3" type="ORF">GPZ88_08145</name>
</gene>
<protein>
    <submittedName>
        <fullName evidence="3">SDR family oxidoreductase</fullName>
    </submittedName>
</protein>